<reference evidence="1 2" key="1">
    <citation type="submission" date="2018-09" db="EMBL/GenBank/DDBJ databases">
        <title>Cohnella cavernae sp. nov., isolated from a karst cave.</title>
        <authorList>
            <person name="Zhu H."/>
        </authorList>
    </citation>
    <scope>NUCLEOTIDE SEQUENCE [LARGE SCALE GENOMIC DNA]</scope>
    <source>
        <strain evidence="1 2">K2E09-144</strain>
    </source>
</reference>
<evidence type="ECO:0000313" key="1">
    <source>
        <dbReference type="EMBL" id="RIE00619.1"/>
    </source>
</evidence>
<proteinExistence type="predicted"/>
<evidence type="ECO:0000313" key="2">
    <source>
        <dbReference type="Proteomes" id="UP000266340"/>
    </source>
</evidence>
<gene>
    <name evidence="1" type="ORF">D3H35_27555</name>
</gene>
<dbReference type="EMBL" id="QXJM01000051">
    <property type="protein sequence ID" value="RIE00619.1"/>
    <property type="molecule type" value="Genomic_DNA"/>
</dbReference>
<comment type="caution">
    <text evidence="1">The sequence shown here is derived from an EMBL/GenBank/DDBJ whole genome shotgun (WGS) entry which is preliminary data.</text>
</comment>
<dbReference type="Proteomes" id="UP000266340">
    <property type="component" value="Unassembled WGS sequence"/>
</dbReference>
<accession>A0A398CHN1</accession>
<name>A0A398CHN1_9BACL</name>
<sequence length="125" mass="14345">MKASNVDWGVVDSIEVRLEYRQPGGELLSKVLILTEQAGTLSWNIRLDDKTKRTYTYRLVHRLKDGTNRETETFSSEASLLPVDDPFRHLFAFNFCRCLIPRKSKPSSSTWRIPIRTIATNAKSS</sequence>
<keyword evidence="2" id="KW-1185">Reference proteome</keyword>
<protein>
    <submittedName>
        <fullName evidence="1">Uncharacterized protein</fullName>
    </submittedName>
</protein>
<organism evidence="1 2">
    <name type="scientific">Cohnella faecalis</name>
    <dbReference type="NCBI Taxonomy" id="2315694"/>
    <lineage>
        <taxon>Bacteria</taxon>
        <taxon>Bacillati</taxon>
        <taxon>Bacillota</taxon>
        <taxon>Bacilli</taxon>
        <taxon>Bacillales</taxon>
        <taxon>Paenibacillaceae</taxon>
        <taxon>Cohnella</taxon>
    </lineage>
</organism>
<dbReference type="AlphaFoldDB" id="A0A398CHN1"/>
<dbReference type="RefSeq" id="WP_119152327.1">
    <property type="nucleotide sequence ID" value="NZ_QXJM01000051.1"/>
</dbReference>